<keyword evidence="11" id="KW-1185">Reference proteome</keyword>
<dbReference type="Proteomes" id="UP000031518">
    <property type="component" value="Unassembled WGS sequence"/>
</dbReference>
<keyword evidence="4 8" id="KW-0479">Metal-binding</keyword>
<reference evidence="10 11" key="2">
    <citation type="submission" date="2015-01" db="EMBL/GenBank/DDBJ databases">
        <title>Complete genome sequence of Pyrinomonas methylaliphatogenes type strain K22T.</title>
        <authorList>
            <person name="Lee K.C.Y."/>
            <person name="Power J.F."/>
            <person name="Dunfield P.F."/>
            <person name="Morgan X.C."/>
            <person name="Huttenhower C."/>
            <person name="Stott M.B."/>
        </authorList>
    </citation>
    <scope>NUCLEOTIDE SEQUENCE [LARGE SCALE GENOMIC DNA]</scope>
    <source>
        <strain evidence="10 11">K22</strain>
    </source>
</reference>
<dbReference type="PROSITE" id="PS51747">
    <property type="entry name" value="CYT_DCMP_DEAMINASES_2"/>
    <property type="match status" value="1"/>
</dbReference>
<reference evidence="10 11" key="1">
    <citation type="submission" date="2013-12" db="EMBL/GenBank/DDBJ databases">
        <authorList>
            <person name="Stott M."/>
        </authorList>
    </citation>
    <scope>NUCLEOTIDE SEQUENCE [LARGE SCALE GENOMIC DNA]</scope>
    <source>
        <strain evidence="10 11">K22</strain>
    </source>
</reference>
<evidence type="ECO:0000256" key="2">
    <source>
        <dbReference type="ARBA" id="ARBA00011738"/>
    </source>
</evidence>
<dbReference type="CDD" id="cd01285">
    <property type="entry name" value="nucleoside_deaminase"/>
    <property type="match status" value="1"/>
</dbReference>
<evidence type="ECO:0000256" key="7">
    <source>
        <dbReference type="ARBA" id="ARBA00048045"/>
    </source>
</evidence>
<dbReference type="HAMAP" id="MF_00972">
    <property type="entry name" value="tRNA_aden_deaminase"/>
    <property type="match status" value="1"/>
</dbReference>
<comment type="catalytic activity">
    <reaction evidence="7 8">
        <text>adenosine(34) in tRNA + H2O + H(+) = inosine(34) in tRNA + NH4(+)</text>
        <dbReference type="Rhea" id="RHEA:43168"/>
        <dbReference type="Rhea" id="RHEA-COMP:10373"/>
        <dbReference type="Rhea" id="RHEA-COMP:10374"/>
        <dbReference type="ChEBI" id="CHEBI:15377"/>
        <dbReference type="ChEBI" id="CHEBI:15378"/>
        <dbReference type="ChEBI" id="CHEBI:28938"/>
        <dbReference type="ChEBI" id="CHEBI:74411"/>
        <dbReference type="ChEBI" id="CHEBI:82852"/>
        <dbReference type="EC" id="3.5.4.33"/>
    </reaction>
</comment>
<protein>
    <recommendedName>
        <fullName evidence="8">tRNA-specific adenosine deaminase</fullName>
        <ecNumber evidence="8">3.5.4.33</ecNumber>
    </recommendedName>
</protein>
<comment type="similarity">
    <text evidence="1">Belongs to the cytidine and deoxycytidylate deaminase family. ADAT2 subfamily.</text>
</comment>
<dbReference type="InterPro" id="IPR016192">
    <property type="entry name" value="APOBEC/CMP_deaminase_Zn-bd"/>
</dbReference>
<evidence type="ECO:0000256" key="3">
    <source>
        <dbReference type="ARBA" id="ARBA00022694"/>
    </source>
</evidence>
<evidence type="ECO:0000259" key="9">
    <source>
        <dbReference type="PROSITE" id="PS51747"/>
    </source>
</evidence>
<evidence type="ECO:0000313" key="11">
    <source>
        <dbReference type="Proteomes" id="UP000031518"/>
    </source>
</evidence>
<comment type="cofactor">
    <cofactor evidence="8">
        <name>Zn(2+)</name>
        <dbReference type="ChEBI" id="CHEBI:29105"/>
    </cofactor>
    <text evidence="8">Binds 1 zinc ion per subunit.</text>
</comment>
<feature type="binding site" evidence="8">
    <location>
        <position position="77"/>
    </location>
    <ligand>
        <name>Zn(2+)</name>
        <dbReference type="ChEBI" id="CHEBI:29105"/>
        <note>catalytic</note>
    </ligand>
</feature>
<dbReference type="STRING" id="454194.PYK22_02812"/>
<dbReference type="PROSITE" id="PS00903">
    <property type="entry name" value="CYT_DCMP_DEAMINASES_1"/>
    <property type="match status" value="1"/>
</dbReference>
<keyword evidence="6 8" id="KW-0862">Zinc</keyword>
<dbReference type="GO" id="GO:0002100">
    <property type="term" value="P:tRNA wobble adenosine to inosine editing"/>
    <property type="evidence" value="ECO:0007669"/>
    <property type="project" value="UniProtKB-UniRule"/>
</dbReference>
<comment type="function">
    <text evidence="8">Catalyzes the deamination of adenosine to inosine at the wobble position 34 of tRNA(Arg2).</text>
</comment>
<evidence type="ECO:0000256" key="1">
    <source>
        <dbReference type="ARBA" id="ARBA00010669"/>
    </source>
</evidence>
<organism evidence="10 11">
    <name type="scientific">Pyrinomonas methylaliphatogenes</name>
    <dbReference type="NCBI Taxonomy" id="454194"/>
    <lineage>
        <taxon>Bacteria</taxon>
        <taxon>Pseudomonadati</taxon>
        <taxon>Acidobacteriota</taxon>
        <taxon>Blastocatellia</taxon>
        <taxon>Blastocatellales</taxon>
        <taxon>Pyrinomonadaceae</taxon>
        <taxon>Pyrinomonas</taxon>
    </lineage>
</organism>
<dbReference type="EC" id="3.5.4.33" evidence="8"/>
<dbReference type="SUPFAM" id="SSF53927">
    <property type="entry name" value="Cytidine deaminase-like"/>
    <property type="match status" value="1"/>
</dbReference>
<accession>A0A0B6X2J0</accession>
<dbReference type="InterPro" id="IPR002125">
    <property type="entry name" value="CMP_dCMP_dom"/>
</dbReference>
<dbReference type="GO" id="GO:0052717">
    <property type="term" value="F:tRNA-specific adenosine-34 deaminase activity"/>
    <property type="evidence" value="ECO:0007669"/>
    <property type="project" value="UniProtKB-UniRule"/>
</dbReference>
<dbReference type="PANTHER" id="PTHR11079">
    <property type="entry name" value="CYTOSINE DEAMINASE FAMILY MEMBER"/>
    <property type="match status" value="1"/>
</dbReference>
<dbReference type="InterPro" id="IPR016193">
    <property type="entry name" value="Cytidine_deaminase-like"/>
</dbReference>
<feature type="binding site" evidence="8">
    <location>
        <position position="80"/>
    </location>
    <ligand>
        <name>Zn(2+)</name>
        <dbReference type="ChEBI" id="CHEBI:29105"/>
        <note>catalytic</note>
    </ligand>
</feature>
<dbReference type="AlphaFoldDB" id="A0A0B6X2J0"/>
<dbReference type="EMBL" id="CBXV010000008">
    <property type="protein sequence ID" value="CDM66774.1"/>
    <property type="molecule type" value="Genomic_DNA"/>
</dbReference>
<dbReference type="GO" id="GO:0008270">
    <property type="term" value="F:zinc ion binding"/>
    <property type="evidence" value="ECO:0007669"/>
    <property type="project" value="UniProtKB-UniRule"/>
</dbReference>
<gene>
    <name evidence="8" type="primary">tadA</name>
    <name evidence="10" type="ORF">PYK22_02812</name>
</gene>
<evidence type="ECO:0000313" key="10">
    <source>
        <dbReference type="EMBL" id="CDM66774.1"/>
    </source>
</evidence>
<dbReference type="PANTHER" id="PTHR11079:SF202">
    <property type="entry name" value="TRNA-SPECIFIC ADENOSINE DEAMINASE"/>
    <property type="match status" value="1"/>
</dbReference>
<evidence type="ECO:0000256" key="5">
    <source>
        <dbReference type="ARBA" id="ARBA00022801"/>
    </source>
</evidence>
<sequence>MREALGAARAAAELGEVPVGACIVGEDGNLLALAGNRTRADCDPTAHAEIVALREAARRVGNYRLTGATVYSTIEPCAMCAGALIQARIKRLVFGAHDERAGAVESVFRICDSGSLNHRIEWRAGVLEEECRALMQDFFRQRR</sequence>
<comment type="subunit">
    <text evidence="2 8">Homodimer.</text>
</comment>
<keyword evidence="3 8" id="KW-0819">tRNA processing</keyword>
<feature type="active site" description="Proton donor" evidence="8">
    <location>
        <position position="49"/>
    </location>
</feature>
<dbReference type="InterPro" id="IPR028883">
    <property type="entry name" value="tRNA_aden_deaminase"/>
</dbReference>
<proteinExistence type="inferred from homology"/>
<feature type="domain" description="CMP/dCMP-type deaminase" evidence="9">
    <location>
        <begin position="1"/>
        <end position="105"/>
    </location>
</feature>
<evidence type="ECO:0000256" key="4">
    <source>
        <dbReference type="ARBA" id="ARBA00022723"/>
    </source>
</evidence>
<dbReference type="NCBIfam" id="NF008113">
    <property type="entry name" value="PRK10860.1"/>
    <property type="match status" value="1"/>
</dbReference>
<evidence type="ECO:0000256" key="8">
    <source>
        <dbReference type="HAMAP-Rule" id="MF_00972"/>
    </source>
</evidence>
<dbReference type="Pfam" id="PF00383">
    <property type="entry name" value="dCMP_cyt_deam_1"/>
    <property type="match status" value="1"/>
</dbReference>
<feature type="binding site" evidence="8">
    <location>
        <position position="47"/>
    </location>
    <ligand>
        <name>Zn(2+)</name>
        <dbReference type="ChEBI" id="CHEBI:29105"/>
        <note>catalytic</note>
    </ligand>
</feature>
<keyword evidence="5 8" id="KW-0378">Hydrolase</keyword>
<evidence type="ECO:0000256" key="6">
    <source>
        <dbReference type="ARBA" id="ARBA00022833"/>
    </source>
</evidence>
<name>A0A0B6X2J0_9BACT</name>
<dbReference type="Gene3D" id="3.40.140.10">
    <property type="entry name" value="Cytidine Deaminase, domain 2"/>
    <property type="match status" value="1"/>
</dbReference>